<accession>A0A1I1GB62</accession>
<organism evidence="2 3">
    <name type="scientific">Tropicimonas isoalkanivorans</name>
    <dbReference type="NCBI Taxonomy" id="441112"/>
    <lineage>
        <taxon>Bacteria</taxon>
        <taxon>Pseudomonadati</taxon>
        <taxon>Pseudomonadota</taxon>
        <taxon>Alphaproteobacteria</taxon>
        <taxon>Rhodobacterales</taxon>
        <taxon>Roseobacteraceae</taxon>
        <taxon>Tropicimonas</taxon>
    </lineage>
</organism>
<dbReference type="AlphaFoldDB" id="A0A1I1GB62"/>
<feature type="chain" id="PRO_5011789955" description="Inhibitor of g-type lysozyme" evidence="1">
    <location>
        <begin position="23"/>
        <end position="137"/>
    </location>
</feature>
<protein>
    <recommendedName>
        <fullName evidence="4">Inhibitor of g-type lysozyme</fullName>
    </recommendedName>
</protein>
<evidence type="ECO:0000256" key="1">
    <source>
        <dbReference type="SAM" id="SignalP"/>
    </source>
</evidence>
<sequence>MNRPIAIALAGALTLGALSARAQQTGRIQFEPGNDNAAVSGTITGDAYADYVLGASAGQTMAAALSVESTDGTGSPFFNILPPGSDNVAIFNGSMSPDGYDEVDLPESGDYTIRVYLMGNDRDTGKTVGYTLSVTIE</sequence>
<evidence type="ECO:0000313" key="3">
    <source>
        <dbReference type="Proteomes" id="UP000198728"/>
    </source>
</evidence>
<evidence type="ECO:0008006" key="4">
    <source>
        <dbReference type="Google" id="ProtNLM"/>
    </source>
</evidence>
<feature type="signal peptide" evidence="1">
    <location>
        <begin position="1"/>
        <end position="22"/>
    </location>
</feature>
<name>A0A1I1GB62_9RHOB</name>
<reference evidence="2 3" key="1">
    <citation type="submission" date="2016-10" db="EMBL/GenBank/DDBJ databases">
        <authorList>
            <person name="de Groot N.N."/>
        </authorList>
    </citation>
    <scope>NUCLEOTIDE SEQUENCE [LARGE SCALE GENOMIC DNA]</scope>
    <source>
        <strain evidence="2 3">DSM 19548</strain>
    </source>
</reference>
<dbReference type="STRING" id="441112.SAMN04488094_102483"/>
<dbReference type="EMBL" id="FOLG01000002">
    <property type="protein sequence ID" value="SFC08552.1"/>
    <property type="molecule type" value="Genomic_DNA"/>
</dbReference>
<proteinExistence type="predicted"/>
<dbReference type="Gene3D" id="2.60.120.380">
    <property type="match status" value="1"/>
</dbReference>
<dbReference type="Proteomes" id="UP000198728">
    <property type="component" value="Unassembled WGS sequence"/>
</dbReference>
<keyword evidence="3" id="KW-1185">Reference proteome</keyword>
<dbReference type="RefSeq" id="WP_093359823.1">
    <property type="nucleotide sequence ID" value="NZ_FOLG01000002.1"/>
</dbReference>
<keyword evidence="1" id="KW-0732">Signal</keyword>
<evidence type="ECO:0000313" key="2">
    <source>
        <dbReference type="EMBL" id="SFC08552.1"/>
    </source>
</evidence>
<dbReference type="OrthoDB" id="964913at2"/>
<gene>
    <name evidence="2" type="ORF">SAMN04488094_102483</name>
</gene>